<evidence type="ECO:0000313" key="3">
    <source>
        <dbReference type="EMBL" id="OCL04576.1"/>
    </source>
</evidence>
<protein>
    <submittedName>
        <fullName evidence="3">Uncharacterized protein</fullName>
    </submittedName>
</protein>
<dbReference type="AlphaFoldDB" id="A0A8E2ETG5"/>
<keyword evidence="2" id="KW-1133">Transmembrane helix</keyword>
<feature type="compositionally biased region" description="Low complexity" evidence="1">
    <location>
        <begin position="40"/>
        <end position="50"/>
    </location>
</feature>
<gene>
    <name evidence="3" type="ORF">AOQ84DRAFT_391468</name>
</gene>
<dbReference type="InterPro" id="IPR057394">
    <property type="entry name" value="PIGBOS1"/>
</dbReference>
<dbReference type="Pfam" id="PF23670">
    <property type="entry name" value="PIGBOS1"/>
    <property type="match status" value="1"/>
</dbReference>
<organism evidence="3 4">
    <name type="scientific">Glonium stellatum</name>
    <dbReference type="NCBI Taxonomy" id="574774"/>
    <lineage>
        <taxon>Eukaryota</taxon>
        <taxon>Fungi</taxon>
        <taxon>Dikarya</taxon>
        <taxon>Ascomycota</taxon>
        <taxon>Pezizomycotina</taxon>
        <taxon>Dothideomycetes</taxon>
        <taxon>Pleosporomycetidae</taxon>
        <taxon>Gloniales</taxon>
        <taxon>Gloniaceae</taxon>
        <taxon>Glonium</taxon>
    </lineage>
</organism>
<evidence type="ECO:0000256" key="2">
    <source>
        <dbReference type="SAM" id="Phobius"/>
    </source>
</evidence>
<feature type="compositionally biased region" description="Basic and acidic residues" evidence="1">
    <location>
        <begin position="67"/>
        <end position="76"/>
    </location>
</feature>
<evidence type="ECO:0000256" key="1">
    <source>
        <dbReference type="SAM" id="MobiDB-lite"/>
    </source>
</evidence>
<evidence type="ECO:0000313" key="4">
    <source>
        <dbReference type="Proteomes" id="UP000250140"/>
    </source>
</evidence>
<feature type="transmembrane region" description="Helical" evidence="2">
    <location>
        <begin position="6"/>
        <end position="25"/>
    </location>
</feature>
<feature type="compositionally biased region" description="Polar residues" evidence="1">
    <location>
        <begin position="103"/>
        <end position="112"/>
    </location>
</feature>
<accession>A0A8E2ETG5</accession>
<keyword evidence="2" id="KW-0812">Transmembrane</keyword>
<feature type="region of interest" description="Disordered" evidence="1">
    <location>
        <begin position="32"/>
        <end position="84"/>
    </location>
</feature>
<dbReference type="Proteomes" id="UP000250140">
    <property type="component" value="Unassembled WGS sequence"/>
</dbReference>
<keyword evidence="2" id="KW-0472">Membrane</keyword>
<keyword evidence="4" id="KW-1185">Reference proteome</keyword>
<feature type="region of interest" description="Disordered" evidence="1">
    <location>
        <begin position="102"/>
        <end position="126"/>
    </location>
</feature>
<sequence>MGGARGIFPVTLGIVFGVATAIATLDPAFKEQQRKKLEEAQAQGASSGSSTHDEDPSQSVPFATPSEDSRARDNSLEKQSTSNTTNSRIWSLLGFWAWDRGRTGSSSVTQEAIAQRDSDQTKQSSK</sequence>
<proteinExistence type="predicted"/>
<name>A0A8E2ETG5_9PEZI</name>
<reference evidence="3 4" key="1">
    <citation type="journal article" date="2016" name="Nat. Commun.">
        <title>Ectomycorrhizal ecology is imprinted in the genome of the dominant symbiotic fungus Cenococcum geophilum.</title>
        <authorList>
            <consortium name="DOE Joint Genome Institute"/>
            <person name="Peter M."/>
            <person name="Kohler A."/>
            <person name="Ohm R.A."/>
            <person name="Kuo A."/>
            <person name="Krutzmann J."/>
            <person name="Morin E."/>
            <person name="Arend M."/>
            <person name="Barry K.W."/>
            <person name="Binder M."/>
            <person name="Choi C."/>
            <person name="Clum A."/>
            <person name="Copeland A."/>
            <person name="Grisel N."/>
            <person name="Haridas S."/>
            <person name="Kipfer T."/>
            <person name="LaButti K."/>
            <person name="Lindquist E."/>
            <person name="Lipzen A."/>
            <person name="Maire R."/>
            <person name="Meier B."/>
            <person name="Mihaltcheva S."/>
            <person name="Molinier V."/>
            <person name="Murat C."/>
            <person name="Poggeler S."/>
            <person name="Quandt C.A."/>
            <person name="Sperisen C."/>
            <person name="Tritt A."/>
            <person name="Tisserant E."/>
            <person name="Crous P.W."/>
            <person name="Henrissat B."/>
            <person name="Nehls U."/>
            <person name="Egli S."/>
            <person name="Spatafora J.W."/>
            <person name="Grigoriev I.V."/>
            <person name="Martin F.M."/>
        </authorList>
    </citation>
    <scope>NUCLEOTIDE SEQUENCE [LARGE SCALE GENOMIC DNA]</scope>
    <source>
        <strain evidence="3 4">CBS 207.34</strain>
    </source>
</reference>
<dbReference type="EMBL" id="KV750472">
    <property type="protein sequence ID" value="OCL04576.1"/>
    <property type="molecule type" value="Genomic_DNA"/>
</dbReference>
<dbReference type="OrthoDB" id="5394869at2759"/>